<name>A0AAD0W8Q7_9NEIS</name>
<sequence length="99" mass="10879">MKKSKITTLDVGRDVVCRELTVAEIRALFERPPTDQVDALLLPGISLTELAAMTDLPLEDMAALPPSQLEKVLADCREVNPNFFGMQARLEKLLAAARS</sequence>
<dbReference type="KEGG" id="crz:D1345_10625"/>
<dbReference type="EMBL" id="CP031968">
    <property type="protein sequence ID" value="AXT46616.1"/>
    <property type="molecule type" value="Genomic_DNA"/>
</dbReference>
<accession>A0AAD0W8Q7</accession>
<reference evidence="1 2" key="1">
    <citation type="submission" date="2018-08" db="EMBL/GenBank/DDBJ databases">
        <title>Complete genome sequence of JP2-74.</title>
        <authorList>
            <person name="Wu L."/>
        </authorList>
    </citation>
    <scope>NUCLEOTIDE SEQUENCE [LARGE SCALE GENOMIC DNA]</scope>
    <source>
        <strain evidence="1 2">JP2-74</strain>
    </source>
</reference>
<evidence type="ECO:0000313" key="2">
    <source>
        <dbReference type="Proteomes" id="UP000259465"/>
    </source>
</evidence>
<evidence type="ECO:0008006" key="3">
    <source>
        <dbReference type="Google" id="ProtNLM"/>
    </source>
</evidence>
<dbReference type="RefSeq" id="WP_118267611.1">
    <property type="nucleotide sequence ID" value="NZ_CP031968.1"/>
</dbReference>
<dbReference type="AlphaFoldDB" id="A0AAD0W8Q7"/>
<evidence type="ECO:0000313" key="1">
    <source>
        <dbReference type="EMBL" id="AXT46616.1"/>
    </source>
</evidence>
<organism evidence="1 2">
    <name type="scientific">Chromobacterium rhizoryzae</name>
    <dbReference type="NCBI Taxonomy" id="1778675"/>
    <lineage>
        <taxon>Bacteria</taxon>
        <taxon>Pseudomonadati</taxon>
        <taxon>Pseudomonadota</taxon>
        <taxon>Betaproteobacteria</taxon>
        <taxon>Neisseriales</taxon>
        <taxon>Chromobacteriaceae</taxon>
        <taxon>Chromobacterium</taxon>
    </lineage>
</organism>
<dbReference type="Proteomes" id="UP000259465">
    <property type="component" value="Chromosome"/>
</dbReference>
<keyword evidence="2" id="KW-1185">Reference proteome</keyword>
<protein>
    <recommendedName>
        <fullName evidence="3">Phage tail assembly protein</fullName>
    </recommendedName>
</protein>
<gene>
    <name evidence="1" type="ORF">D1345_10625</name>
</gene>
<proteinExistence type="predicted"/>